<dbReference type="Proteomes" id="UP000242287">
    <property type="component" value="Unassembled WGS sequence"/>
</dbReference>
<evidence type="ECO:0000256" key="1">
    <source>
        <dbReference type="SAM" id="MobiDB-lite"/>
    </source>
</evidence>
<feature type="region of interest" description="Disordered" evidence="1">
    <location>
        <begin position="268"/>
        <end position="300"/>
    </location>
</feature>
<accession>A0A2A9NAW3</accession>
<evidence type="ECO:0000313" key="3">
    <source>
        <dbReference type="Proteomes" id="UP000242287"/>
    </source>
</evidence>
<dbReference type="EMBL" id="KZ302912">
    <property type="protein sequence ID" value="PFH44763.1"/>
    <property type="molecule type" value="Genomic_DNA"/>
</dbReference>
<protein>
    <submittedName>
        <fullName evidence="2">Uncharacterized protein</fullName>
    </submittedName>
</protein>
<gene>
    <name evidence="2" type="ORF">AMATHDRAFT_10940</name>
</gene>
<keyword evidence="3" id="KW-1185">Reference proteome</keyword>
<organism evidence="2 3">
    <name type="scientific">Amanita thiersii Skay4041</name>
    <dbReference type="NCBI Taxonomy" id="703135"/>
    <lineage>
        <taxon>Eukaryota</taxon>
        <taxon>Fungi</taxon>
        <taxon>Dikarya</taxon>
        <taxon>Basidiomycota</taxon>
        <taxon>Agaricomycotina</taxon>
        <taxon>Agaricomycetes</taxon>
        <taxon>Agaricomycetidae</taxon>
        <taxon>Agaricales</taxon>
        <taxon>Pluteineae</taxon>
        <taxon>Amanitaceae</taxon>
        <taxon>Amanita</taxon>
    </lineage>
</organism>
<feature type="compositionally biased region" description="Polar residues" evidence="1">
    <location>
        <begin position="278"/>
        <end position="292"/>
    </location>
</feature>
<proteinExistence type="predicted"/>
<evidence type="ECO:0000313" key="2">
    <source>
        <dbReference type="EMBL" id="PFH44763.1"/>
    </source>
</evidence>
<feature type="region of interest" description="Disordered" evidence="1">
    <location>
        <begin position="17"/>
        <end position="71"/>
    </location>
</feature>
<name>A0A2A9NAW3_9AGAR</name>
<sequence>MNVDNGQKIMKEIHKISNKAKINSAKQELVKPQPEKPSYAQKSTQNTQKDPRRDGAGGWKTVGSNNKILRPTILPPPPNVFKFFVTDDADTLPPIKQNDEELMSALNNIISENVEWLLELGSNNVKSVNWSKDPHAIVITMTRDIDKNRVDELPDGKNAFDALKEAVLDLFPGATLANRKPRSKLRFTRIPLQHSDGLPMDNGLLYHYIRKHPNFENVRFSLTPRFECPRPLKPGQTARTEFTKTVDLWLNSMAPLPPAKNLSSAQAKTKETAKYANDGTTPRNSASPTLISANDAGERTPPQCINRPAIHARKAPCATYVASIARDLI</sequence>
<dbReference type="AlphaFoldDB" id="A0A2A9NAW3"/>
<reference evidence="2 3" key="1">
    <citation type="submission" date="2014-02" db="EMBL/GenBank/DDBJ databases">
        <title>Transposable element dynamics among asymbiotic and ectomycorrhizal Amanita fungi.</title>
        <authorList>
            <consortium name="DOE Joint Genome Institute"/>
            <person name="Hess J."/>
            <person name="Skrede I."/>
            <person name="Wolfe B."/>
            <person name="LaButti K."/>
            <person name="Ohm R.A."/>
            <person name="Grigoriev I.V."/>
            <person name="Pringle A."/>
        </authorList>
    </citation>
    <scope>NUCLEOTIDE SEQUENCE [LARGE SCALE GENOMIC DNA]</scope>
    <source>
        <strain evidence="2 3">SKay4041</strain>
    </source>
</reference>